<feature type="domain" description="DUF4986" evidence="3">
    <location>
        <begin position="571"/>
        <end position="627"/>
    </location>
</feature>
<dbReference type="InterPro" id="IPR032275">
    <property type="entry name" value="DUF4986"/>
</dbReference>
<dbReference type="PANTHER" id="PTHR31151">
    <property type="entry name" value="PROLINE-TRNA LIGASE (DUF1680)"/>
    <property type="match status" value="1"/>
</dbReference>
<evidence type="ECO:0000256" key="1">
    <source>
        <dbReference type="SAM" id="SignalP"/>
    </source>
</evidence>
<dbReference type="Pfam" id="PF16375">
    <property type="entry name" value="DUF4986"/>
    <property type="match status" value="1"/>
</dbReference>
<evidence type="ECO:0000259" key="4">
    <source>
        <dbReference type="Pfam" id="PF20620"/>
    </source>
</evidence>
<reference evidence="6 7" key="1">
    <citation type="submission" date="2023-12" db="EMBL/GenBank/DDBJ databases">
        <title>Novel species of the genus Arcicella isolated from rivers.</title>
        <authorList>
            <person name="Lu H."/>
        </authorList>
    </citation>
    <scope>NUCLEOTIDE SEQUENCE [LARGE SCALE GENOMIC DNA]</scope>
    <source>
        <strain evidence="6 7">LMG 21963</strain>
    </source>
</reference>
<proteinExistence type="predicted"/>
<dbReference type="SUPFAM" id="SSF48208">
    <property type="entry name" value="Six-hairpin glycosidases"/>
    <property type="match status" value="1"/>
</dbReference>
<dbReference type="RefSeq" id="WP_323253102.1">
    <property type="nucleotide sequence ID" value="NZ_JAYFUL010000057.1"/>
</dbReference>
<keyword evidence="1" id="KW-0732">Signal</keyword>
<dbReference type="EMBL" id="JAYFUL010000057">
    <property type="protein sequence ID" value="MEA5260510.1"/>
    <property type="molecule type" value="Genomic_DNA"/>
</dbReference>
<keyword evidence="6" id="KW-0378">Hydrolase</keyword>
<sequence length="790" mass="89441">MKKIYCYFSLSILLITNFTLLGQSYTPEKNDKRFKIKPVVNLKAYAFNIKDVTLLEGSPFKNAMDKDAAYLLTVEPNRLLHRFYQNANLPTKGAVYGGWESEGLSGHTLGHYLSACAMMYASTGNIEFKKRADYIVTELTKCQKARKTGYVGAIPKEDTLFAKVARGEIKSSGFDLNGGWSPWYTVHKVMAGLVDAYLYCNNQQALAVVTGMADWTAKTVNPLSPELLQKMLKCEYGGMSDVLANIYAITGNKKYLDVSYKFYDDFVMVPLSKKIDPMAGKHSNTNVPKAIGSARQYELTGNESDKTIASFFWDIMVHNHSYVIGGNSNYEYCTEPHKLNDHLSDNTCETCNTYNMLKLTRHLFCWQPNSELGDYYERALYNHILASQNPENGMMCYFVPLRMGTKKEFSEPFNTFTCCVGSGMENHAKYTESIYYEGADGSLFINLFIPSVLKWQAKGIIITQNTQYPTSESTSLTIQTKAPKAFTLRLRSPWWATKGVNIHINGEVQKVEKDESGYLVINRTWKNNDKIALNFPMSLYTESMPDNANRIAFLYGPLVLAGQLGKELPDPIYGTPVLLTDDKNINNWLKPVANQPLTFKIEQVGKPFDATLIPFYQIYQQHYSVYWDYFTKADWQNRQTEYEAEKKRQQQIEAMTIDEFRIGEMQPERDHQLKASEQSYTDIALGKTGREVRAGGFFSFQMKVNSAIENILLLTYLGDDKGRLFDIVIDGTKIATQELKGGTTGKFFDVVYPIPTLLIQGKSTIEVKILANAGRTAGRVFGCRIIKAEK</sequence>
<feature type="domain" description="Non-reducing end beta-L-arabinofuranosidase-like GH127 middle" evidence="5">
    <location>
        <begin position="443"/>
        <end position="537"/>
    </location>
</feature>
<accession>A0ABU5QUH5</accession>
<evidence type="ECO:0000259" key="5">
    <source>
        <dbReference type="Pfam" id="PF20736"/>
    </source>
</evidence>
<protein>
    <submittedName>
        <fullName evidence="6">Glycoside hydrolase family 127 protein</fullName>
    </submittedName>
</protein>
<dbReference type="Pfam" id="PF07944">
    <property type="entry name" value="Beta-AFase-like_GH127_cat"/>
    <property type="match status" value="1"/>
</dbReference>
<keyword evidence="7" id="KW-1185">Reference proteome</keyword>
<feature type="chain" id="PRO_5047180582" evidence="1">
    <location>
        <begin position="22"/>
        <end position="790"/>
    </location>
</feature>
<dbReference type="GO" id="GO:0016787">
    <property type="term" value="F:hydrolase activity"/>
    <property type="evidence" value="ECO:0007669"/>
    <property type="project" value="UniProtKB-KW"/>
</dbReference>
<comment type="caution">
    <text evidence="6">The sequence shown here is derived from an EMBL/GenBank/DDBJ whole genome shotgun (WGS) entry which is preliminary data.</text>
</comment>
<organism evidence="6 7">
    <name type="scientific">Arcicella aquatica</name>
    <dbReference type="NCBI Taxonomy" id="217141"/>
    <lineage>
        <taxon>Bacteria</taxon>
        <taxon>Pseudomonadati</taxon>
        <taxon>Bacteroidota</taxon>
        <taxon>Cytophagia</taxon>
        <taxon>Cytophagales</taxon>
        <taxon>Flectobacillaceae</taxon>
        <taxon>Arcicella</taxon>
    </lineage>
</organism>
<dbReference type="Proteomes" id="UP001304671">
    <property type="component" value="Unassembled WGS sequence"/>
</dbReference>
<dbReference type="InterPro" id="IPR049046">
    <property type="entry name" value="Beta-AFase-like_GH127_middle"/>
</dbReference>
<dbReference type="Pfam" id="PF20736">
    <property type="entry name" value="Glyco_hydro127M"/>
    <property type="match status" value="1"/>
</dbReference>
<dbReference type="Pfam" id="PF20620">
    <property type="entry name" value="DUF6805"/>
    <property type="match status" value="1"/>
</dbReference>
<feature type="domain" description="Glycoside hydrolase GH146 substrate-binding" evidence="4">
    <location>
        <begin position="652"/>
        <end position="785"/>
    </location>
</feature>
<feature type="signal peptide" evidence="1">
    <location>
        <begin position="1"/>
        <end position="21"/>
    </location>
</feature>
<evidence type="ECO:0000259" key="2">
    <source>
        <dbReference type="Pfam" id="PF07944"/>
    </source>
</evidence>
<dbReference type="InterPro" id="IPR012878">
    <property type="entry name" value="Beta-AFase-like_GH127_cat"/>
</dbReference>
<dbReference type="InterPro" id="IPR046544">
    <property type="entry name" value="GH146_SB_dom"/>
</dbReference>
<feature type="domain" description="Non-reducing end beta-L-arabinofuranosidase-like GH127 catalytic" evidence="2">
    <location>
        <begin position="51"/>
        <end position="431"/>
    </location>
</feature>
<dbReference type="PANTHER" id="PTHR31151:SF0">
    <property type="entry name" value="PROLINE-TRNA LIGASE (DUF1680)"/>
    <property type="match status" value="1"/>
</dbReference>
<evidence type="ECO:0000313" key="6">
    <source>
        <dbReference type="EMBL" id="MEA5260510.1"/>
    </source>
</evidence>
<evidence type="ECO:0000259" key="3">
    <source>
        <dbReference type="Pfam" id="PF16375"/>
    </source>
</evidence>
<name>A0ABU5QUH5_9BACT</name>
<dbReference type="InterPro" id="IPR008928">
    <property type="entry name" value="6-hairpin_glycosidase_sf"/>
</dbReference>
<gene>
    <name evidence="6" type="ORF">VB264_22120</name>
</gene>
<evidence type="ECO:0000313" key="7">
    <source>
        <dbReference type="Proteomes" id="UP001304671"/>
    </source>
</evidence>